<reference evidence="3 4" key="1">
    <citation type="submission" date="2018-04" db="EMBL/GenBank/DDBJ databases">
        <title>Genomic Encyclopedia of Type Strains, Phase III (KMG-III): the genomes of soil and plant-associated and newly described type strains.</title>
        <authorList>
            <person name="Whitman W."/>
        </authorList>
    </citation>
    <scope>NUCLEOTIDE SEQUENCE [LARGE SCALE GENOMIC DNA]</scope>
    <source>
        <strain evidence="3 4">NW12</strain>
    </source>
</reference>
<evidence type="ECO:0000313" key="4">
    <source>
        <dbReference type="Proteomes" id="UP000240996"/>
    </source>
</evidence>
<dbReference type="EMBL" id="PZZN01000001">
    <property type="protein sequence ID" value="PTM46687.1"/>
    <property type="molecule type" value="Genomic_DNA"/>
</dbReference>
<dbReference type="GO" id="GO:0016747">
    <property type="term" value="F:acyltransferase activity, transferring groups other than amino-acyl groups"/>
    <property type="evidence" value="ECO:0007669"/>
    <property type="project" value="InterPro"/>
</dbReference>
<gene>
    <name evidence="3" type="ORF">C8J24_0055</name>
</gene>
<evidence type="ECO:0000256" key="1">
    <source>
        <dbReference type="SAM" id="MobiDB-lite"/>
    </source>
</evidence>
<keyword evidence="4" id="KW-1185">Reference proteome</keyword>
<name>A0A2T4YSA0_9SPHN</name>
<dbReference type="InterPro" id="IPR016181">
    <property type="entry name" value="Acyl_CoA_acyltransferase"/>
</dbReference>
<dbReference type="PROSITE" id="PS51186">
    <property type="entry name" value="GNAT"/>
    <property type="match status" value="1"/>
</dbReference>
<accession>A0A2T4YSA0</accession>
<feature type="region of interest" description="Disordered" evidence="1">
    <location>
        <begin position="1"/>
        <end position="21"/>
    </location>
</feature>
<evidence type="ECO:0000313" key="3">
    <source>
        <dbReference type="EMBL" id="PTM46687.1"/>
    </source>
</evidence>
<sequence length="191" mass="20980">MADAARNTDSPDTLPAPATDWSADLTTRTGYAFHVRPITPDDEAALADFFTHVGKEDLRFRFLSAIDHVGHEQLLALLRVDHEHSEHFLACEIGSGKILATAMLVGDDDGLRAEVAVAIRSDFKRRGISWVLLDHVAMFARAKGLRTLESIESRDNHQAIDMERERGWTAAPCPGDPSAMILRLTLASPPA</sequence>
<proteinExistence type="predicted"/>
<dbReference type="AlphaFoldDB" id="A0A2T4YSA0"/>
<dbReference type="Proteomes" id="UP000240996">
    <property type="component" value="Unassembled WGS sequence"/>
</dbReference>
<dbReference type="SUPFAM" id="SSF55729">
    <property type="entry name" value="Acyl-CoA N-acyltransferases (Nat)"/>
    <property type="match status" value="1"/>
</dbReference>
<feature type="domain" description="N-acetyltransferase" evidence="2">
    <location>
        <begin position="33"/>
        <end position="187"/>
    </location>
</feature>
<protein>
    <submittedName>
        <fullName evidence="3">Acetyltransferase</fullName>
    </submittedName>
</protein>
<dbReference type="Pfam" id="PF00583">
    <property type="entry name" value="Acetyltransf_1"/>
    <property type="match status" value="1"/>
</dbReference>
<dbReference type="Gene3D" id="3.40.630.30">
    <property type="match status" value="1"/>
</dbReference>
<evidence type="ECO:0000259" key="2">
    <source>
        <dbReference type="PROSITE" id="PS51186"/>
    </source>
</evidence>
<comment type="caution">
    <text evidence="3">The sequence shown here is derived from an EMBL/GenBank/DDBJ whole genome shotgun (WGS) entry which is preliminary data.</text>
</comment>
<dbReference type="CDD" id="cd04301">
    <property type="entry name" value="NAT_SF"/>
    <property type="match status" value="1"/>
</dbReference>
<keyword evidence="3" id="KW-0808">Transferase</keyword>
<dbReference type="InterPro" id="IPR000182">
    <property type="entry name" value="GNAT_dom"/>
</dbReference>
<dbReference type="RefSeq" id="WP_107929548.1">
    <property type="nucleotide sequence ID" value="NZ_JAAOYQ010000008.1"/>
</dbReference>
<organism evidence="3 4">
    <name type="scientific">Sphingomonas aerolata</name>
    <dbReference type="NCBI Taxonomy" id="185951"/>
    <lineage>
        <taxon>Bacteria</taxon>
        <taxon>Pseudomonadati</taxon>
        <taxon>Pseudomonadota</taxon>
        <taxon>Alphaproteobacteria</taxon>
        <taxon>Sphingomonadales</taxon>
        <taxon>Sphingomonadaceae</taxon>
        <taxon>Sphingomonas</taxon>
    </lineage>
</organism>